<keyword evidence="5 6" id="KW-0472">Membrane</keyword>
<keyword evidence="2" id="KW-0813">Transport</keyword>
<dbReference type="GO" id="GO:0005886">
    <property type="term" value="C:plasma membrane"/>
    <property type="evidence" value="ECO:0007669"/>
    <property type="project" value="UniProtKB-SubCell"/>
</dbReference>
<feature type="transmembrane region" description="Helical" evidence="6">
    <location>
        <begin position="227"/>
        <end position="248"/>
    </location>
</feature>
<dbReference type="AlphaFoldDB" id="A0A840IXY0"/>
<evidence type="ECO:0000256" key="3">
    <source>
        <dbReference type="ARBA" id="ARBA00022692"/>
    </source>
</evidence>
<feature type="transmembrane region" description="Helical" evidence="6">
    <location>
        <begin position="341"/>
        <end position="359"/>
    </location>
</feature>
<feature type="transmembrane region" description="Helical" evidence="6">
    <location>
        <begin position="310"/>
        <end position="329"/>
    </location>
</feature>
<dbReference type="InterPro" id="IPR020846">
    <property type="entry name" value="MFS_dom"/>
</dbReference>
<keyword evidence="3 6" id="KW-0812">Transmembrane</keyword>
<dbReference type="SUPFAM" id="SSF103473">
    <property type="entry name" value="MFS general substrate transporter"/>
    <property type="match status" value="2"/>
</dbReference>
<reference evidence="8 9" key="1">
    <citation type="submission" date="2020-08" db="EMBL/GenBank/DDBJ databases">
        <title>Sequencing the genomes of 1000 actinobacteria strains.</title>
        <authorList>
            <person name="Klenk H.-P."/>
        </authorList>
    </citation>
    <scope>NUCLEOTIDE SEQUENCE [LARGE SCALE GENOMIC DNA]</scope>
    <source>
        <strain evidence="8 9">DSM 45859</strain>
    </source>
</reference>
<evidence type="ECO:0000259" key="7">
    <source>
        <dbReference type="PROSITE" id="PS50850"/>
    </source>
</evidence>
<feature type="transmembrane region" description="Helical" evidence="6">
    <location>
        <begin position="84"/>
        <end position="102"/>
    </location>
</feature>
<feature type="transmembrane region" description="Helical" evidence="6">
    <location>
        <begin position="171"/>
        <end position="192"/>
    </location>
</feature>
<proteinExistence type="predicted"/>
<evidence type="ECO:0000256" key="1">
    <source>
        <dbReference type="ARBA" id="ARBA00004651"/>
    </source>
</evidence>
<sequence>MSTPPLTTETHPRTGALATAILGTVILVLNLLESMLVPALPLIQAGVGASTASITWVFTGLLLSGAVSTPLIGRLAELHNKKTVFFVVWGVVVAGVLLSALATSIVPLAIGQVLQGAGLGFAPLAIGLVRETQSAEKAKTSTGLLIGMSALGSVAGLLLSGPLLTVLSYHWLYWLPLAALVLLGIVAVPVFPATPAGGEGRIDWVGAVLLSAGLFAVLIALTEAPAWGWSSAQFLLLAALGVVLLAAFTTAELKMEQPLVDLRAGGKAVIITCVVAFAVGWATYAVYVALPTIVAAPPSVGYGLGGTPTTAGLLLLPLGVLGAVSAALTGRLERIFGSKTLMILSCLPVVASSAILFLARHDAAVLALASGLAGLGIGIGLTQAMNIVSSSVPVERLASASGFLLVLRQVGGTLGAQVSGSVLAGGLIEGTPLPTWSSFGAIFWISTVVGLGAIATSLALPRRLAGAAVTS</sequence>
<dbReference type="Proteomes" id="UP000581769">
    <property type="component" value="Unassembled WGS sequence"/>
</dbReference>
<accession>A0A840IXY0</accession>
<comment type="subcellular location">
    <subcellularLocation>
        <location evidence="1">Cell membrane</location>
        <topology evidence="1">Multi-pass membrane protein</topology>
    </subcellularLocation>
</comment>
<dbReference type="InterPro" id="IPR011701">
    <property type="entry name" value="MFS"/>
</dbReference>
<evidence type="ECO:0000256" key="6">
    <source>
        <dbReference type="SAM" id="Phobius"/>
    </source>
</evidence>
<feature type="transmembrane region" description="Helical" evidence="6">
    <location>
        <begin position="397"/>
        <end position="416"/>
    </location>
</feature>
<keyword evidence="9" id="KW-1185">Reference proteome</keyword>
<dbReference type="GO" id="GO:0022857">
    <property type="term" value="F:transmembrane transporter activity"/>
    <property type="evidence" value="ECO:0007669"/>
    <property type="project" value="InterPro"/>
</dbReference>
<dbReference type="Gene3D" id="1.20.1720.10">
    <property type="entry name" value="Multidrug resistance protein D"/>
    <property type="match status" value="1"/>
</dbReference>
<evidence type="ECO:0000313" key="8">
    <source>
        <dbReference type="EMBL" id="MBB4685734.1"/>
    </source>
</evidence>
<evidence type="ECO:0000256" key="5">
    <source>
        <dbReference type="ARBA" id="ARBA00023136"/>
    </source>
</evidence>
<feature type="transmembrane region" description="Helical" evidence="6">
    <location>
        <begin position="141"/>
        <end position="159"/>
    </location>
</feature>
<evidence type="ECO:0000256" key="2">
    <source>
        <dbReference type="ARBA" id="ARBA00022448"/>
    </source>
</evidence>
<dbReference type="EMBL" id="JACHMG010000001">
    <property type="protein sequence ID" value="MBB4685734.1"/>
    <property type="molecule type" value="Genomic_DNA"/>
</dbReference>
<feature type="domain" description="Major facilitator superfamily (MFS) profile" evidence="7">
    <location>
        <begin position="16"/>
        <end position="464"/>
    </location>
</feature>
<comment type="caution">
    <text evidence="8">The sequence shown here is derived from an EMBL/GenBank/DDBJ whole genome shotgun (WGS) entry which is preliminary data.</text>
</comment>
<dbReference type="RefSeq" id="WP_184780711.1">
    <property type="nucleotide sequence ID" value="NZ_JACHMG010000001.1"/>
</dbReference>
<feature type="transmembrane region" description="Helical" evidence="6">
    <location>
        <begin position="12"/>
        <end position="32"/>
    </location>
</feature>
<feature type="transmembrane region" description="Helical" evidence="6">
    <location>
        <begin position="436"/>
        <end position="460"/>
    </location>
</feature>
<dbReference type="Pfam" id="PF07690">
    <property type="entry name" value="MFS_1"/>
    <property type="match status" value="1"/>
</dbReference>
<evidence type="ECO:0000313" key="9">
    <source>
        <dbReference type="Proteomes" id="UP000581769"/>
    </source>
</evidence>
<dbReference type="PROSITE" id="PS50850">
    <property type="entry name" value="MFS"/>
    <property type="match status" value="1"/>
</dbReference>
<dbReference type="PANTHER" id="PTHR42718:SF9">
    <property type="entry name" value="MAJOR FACILITATOR SUPERFAMILY MULTIDRUG TRANSPORTER MFSC"/>
    <property type="match status" value="1"/>
</dbReference>
<gene>
    <name evidence="8" type="ORF">BJY18_003219</name>
</gene>
<organism evidence="8 9">
    <name type="scientific">Amycolatopsis jiangsuensis</name>
    <dbReference type="NCBI Taxonomy" id="1181879"/>
    <lineage>
        <taxon>Bacteria</taxon>
        <taxon>Bacillati</taxon>
        <taxon>Actinomycetota</taxon>
        <taxon>Actinomycetes</taxon>
        <taxon>Pseudonocardiales</taxon>
        <taxon>Pseudonocardiaceae</taxon>
        <taxon>Amycolatopsis</taxon>
    </lineage>
</organism>
<dbReference type="PANTHER" id="PTHR42718">
    <property type="entry name" value="MAJOR FACILITATOR SUPERFAMILY MULTIDRUG TRANSPORTER MFSC"/>
    <property type="match status" value="1"/>
</dbReference>
<protein>
    <submittedName>
        <fullName evidence="8">MFS family permease</fullName>
    </submittedName>
</protein>
<keyword evidence="4 6" id="KW-1133">Transmembrane helix</keyword>
<feature type="transmembrane region" description="Helical" evidence="6">
    <location>
        <begin position="365"/>
        <end position="385"/>
    </location>
</feature>
<feature type="transmembrane region" description="Helical" evidence="6">
    <location>
        <begin position="204"/>
        <end position="221"/>
    </location>
</feature>
<name>A0A840IXY0_9PSEU</name>
<feature type="transmembrane region" description="Helical" evidence="6">
    <location>
        <begin position="108"/>
        <end position="129"/>
    </location>
</feature>
<dbReference type="Gene3D" id="1.20.1250.20">
    <property type="entry name" value="MFS general substrate transporter like domains"/>
    <property type="match status" value="1"/>
</dbReference>
<dbReference type="InterPro" id="IPR036259">
    <property type="entry name" value="MFS_trans_sf"/>
</dbReference>
<evidence type="ECO:0000256" key="4">
    <source>
        <dbReference type="ARBA" id="ARBA00022989"/>
    </source>
</evidence>
<feature type="transmembrane region" description="Helical" evidence="6">
    <location>
        <begin position="52"/>
        <end position="72"/>
    </location>
</feature>
<feature type="transmembrane region" description="Helical" evidence="6">
    <location>
        <begin position="268"/>
        <end position="290"/>
    </location>
</feature>